<name>A0A7C3CKT7_9BACT</name>
<protein>
    <submittedName>
        <fullName evidence="1">Uncharacterized protein</fullName>
    </submittedName>
</protein>
<accession>A0A7C3CKT7</accession>
<proteinExistence type="predicted"/>
<evidence type="ECO:0000313" key="1">
    <source>
        <dbReference type="EMBL" id="HFC98191.1"/>
    </source>
</evidence>
<reference evidence="1" key="1">
    <citation type="journal article" date="2020" name="mSystems">
        <title>Genome- and Community-Level Interaction Insights into Carbon Utilization and Element Cycling Functions of Hydrothermarchaeota in Hydrothermal Sediment.</title>
        <authorList>
            <person name="Zhou Z."/>
            <person name="Liu Y."/>
            <person name="Xu W."/>
            <person name="Pan J."/>
            <person name="Luo Z.H."/>
            <person name="Li M."/>
        </authorList>
    </citation>
    <scope>NUCLEOTIDE SEQUENCE [LARGE SCALE GENOMIC DNA]</scope>
    <source>
        <strain evidence="1">HyVt-483</strain>
    </source>
</reference>
<organism evidence="1">
    <name type="scientific">Thermosulfurimonas dismutans</name>
    <dbReference type="NCBI Taxonomy" id="999894"/>
    <lineage>
        <taxon>Bacteria</taxon>
        <taxon>Pseudomonadati</taxon>
        <taxon>Thermodesulfobacteriota</taxon>
        <taxon>Thermodesulfobacteria</taxon>
        <taxon>Thermodesulfobacteriales</taxon>
        <taxon>Thermodesulfobacteriaceae</taxon>
        <taxon>Thermosulfurimonas</taxon>
    </lineage>
</organism>
<dbReference type="AlphaFoldDB" id="A0A7C3CKT7"/>
<sequence length="163" mass="19406">MARIPKTGLAKRIREVLREKFRRKAFRPREVAEALGIPPGPEREKVSAALNKDFRARGEVVRLADGKYRYVGGELDHGRPKPRFKIRIARAIYYQKVFTVAEIAALAQANYFTVHKFLQRNREWFEEVGKKRMAGEIHKVYRLLREDEFYREFVLREEERWQA</sequence>
<dbReference type="EMBL" id="DRMH01000091">
    <property type="protein sequence ID" value="HFC98191.1"/>
    <property type="molecule type" value="Genomic_DNA"/>
</dbReference>
<gene>
    <name evidence="1" type="ORF">ENJ40_07025</name>
</gene>
<dbReference type="Proteomes" id="UP000886043">
    <property type="component" value="Unassembled WGS sequence"/>
</dbReference>
<comment type="caution">
    <text evidence="1">The sequence shown here is derived from an EMBL/GenBank/DDBJ whole genome shotgun (WGS) entry which is preliminary data.</text>
</comment>